<feature type="domain" description="HTH cro/C1-type" evidence="1">
    <location>
        <begin position="14"/>
        <end position="69"/>
    </location>
</feature>
<dbReference type="InterPro" id="IPR052345">
    <property type="entry name" value="Rad_response_metalloprotease"/>
</dbReference>
<reference evidence="2 3" key="1">
    <citation type="journal article" date="2015" name="Int. J. Syst. Evol. Microbiol.">
        <title>Micromonospora costi sp. nov., isolated from a leaf of Costus speciosus.</title>
        <authorList>
            <person name="Thawai C."/>
        </authorList>
    </citation>
    <scope>NUCLEOTIDE SEQUENCE [LARGE SCALE GENOMIC DNA]</scope>
    <source>
        <strain evidence="2 3">CS1-12</strain>
    </source>
</reference>
<dbReference type="PROSITE" id="PS50943">
    <property type="entry name" value="HTH_CROC1"/>
    <property type="match status" value="1"/>
</dbReference>
<name>A0A3B0A6F7_9ACTN</name>
<keyword evidence="3" id="KW-1185">Reference proteome</keyword>
<dbReference type="InterPro" id="IPR001387">
    <property type="entry name" value="Cro/C1-type_HTH"/>
</dbReference>
<dbReference type="InterPro" id="IPR010982">
    <property type="entry name" value="Lambda_DNA-bd_dom_sf"/>
</dbReference>
<dbReference type="SUPFAM" id="SSF47413">
    <property type="entry name" value="lambda repressor-like DNA-binding domains"/>
    <property type="match status" value="1"/>
</dbReference>
<sequence>MPDGDLLVLLGQRVRTLRSACGWTQQQLADAIGLSRTSVTNIEARRQGDVGVTTLARLATALGVGIADLLDGAPARFPWLDLARAVTAAEREHRRDADRAWNDHDYNGAIRARGIADGLDLARQLHLRVVAGPDGPVEAPVGGGRR</sequence>
<accession>A0A3B0A6F7</accession>
<dbReference type="PANTHER" id="PTHR43236">
    <property type="entry name" value="ANTITOXIN HIGA1"/>
    <property type="match status" value="1"/>
</dbReference>
<evidence type="ECO:0000313" key="3">
    <source>
        <dbReference type="Proteomes" id="UP000279968"/>
    </source>
</evidence>
<dbReference type="CDD" id="cd00093">
    <property type="entry name" value="HTH_XRE"/>
    <property type="match status" value="1"/>
</dbReference>
<dbReference type="AlphaFoldDB" id="A0A3B0A6F7"/>
<dbReference type="OrthoDB" id="4640255at2"/>
<dbReference type="Proteomes" id="UP000279968">
    <property type="component" value="Unassembled WGS sequence"/>
</dbReference>
<dbReference type="Pfam" id="PF13560">
    <property type="entry name" value="HTH_31"/>
    <property type="match status" value="1"/>
</dbReference>
<proteinExistence type="predicted"/>
<evidence type="ECO:0000259" key="1">
    <source>
        <dbReference type="PROSITE" id="PS50943"/>
    </source>
</evidence>
<gene>
    <name evidence="2" type="ORF">D7193_15040</name>
</gene>
<dbReference type="Gene3D" id="1.10.260.40">
    <property type="entry name" value="lambda repressor-like DNA-binding domains"/>
    <property type="match status" value="1"/>
</dbReference>
<dbReference type="PANTHER" id="PTHR43236:SF1">
    <property type="entry name" value="BLL7220 PROTEIN"/>
    <property type="match status" value="1"/>
</dbReference>
<dbReference type="SMART" id="SM00530">
    <property type="entry name" value="HTH_XRE"/>
    <property type="match status" value="1"/>
</dbReference>
<dbReference type="GO" id="GO:0003677">
    <property type="term" value="F:DNA binding"/>
    <property type="evidence" value="ECO:0007669"/>
    <property type="project" value="InterPro"/>
</dbReference>
<comment type="caution">
    <text evidence="2">The sequence shown here is derived from an EMBL/GenBank/DDBJ whole genome shotgun (WGS) entry which is preliminary data.</text>
</comment>
<dbReference type="RefSeq" id="WP_120780087.1">
    <property type="nucleotide sequence ID" value="NZ_JBHLUP010000002.1"/>
</dbReference>
<evidence type="ECO:0000313" key="2">
    <source>
        <dbReference type="EMBL" id="RKN55904.1"/>
    </source>
</evidence>
<dbReference type="EMBL" id="RBAN01000002">
    <property type="protein sequence ID" value="RKN55904.1"/>
    <property type="molecule type" value="Genomic_DNA"/>
</dbReference>
<protein>
    <submittedName>
        <fullName evidence="2">XRE family transcriptional regulator</fullName>
    </submittedName>
</protein>
<organism evidence="2 3">
    <name type="scientific">Micromonospora costi</name>
    <dbReference type="NCBI Taxonomy" id="1530042"/>
    <lineage>
        <taxon>Bacteria</taxon>
        <taxon>Bacillati</taxon>
        <taxon>Actinomycetota</taxon>
        <taxon>Actinomycetes</taxon>
        <taxon>Micromonosporales</taxon>
        <taxon>Micromonosporaceae</taxon>
        <taxon>Micromonospora</taxon>
    </lineage>
</organism>